<evidence type="ECO:0000256" key="1">
    <source>
        <dbReference type="ARBA" id="ARBA00022670"/>
    </source>
</evidence>
<evidence type="ECO:0000313" key="9">
    <source>
        <dbReference type="Proteomes" id="UP000636709"/>
    </source>
</evidence>
<dbReference type="OrthoDB" id="608258at2759"/>
<dbReference type="PANTHER" id="PTHR22726:SF26">
    <property type="entry name" value="PEPTIDASE M48 DOMAIN-CONTAINING PROTEIN"/>
    <property type="match status" value="1"/>
</dbReference>
<keyword evidence="3 6" id="KW-0378">Hydrolase</keyword>
<evidence type="ECO:0000256" key="2">
    <source>
        <dbReference type="ARBA" id="ARBA00022723"/>
    </source>
</evidence>
<dbReference type="PANTHER" id="PTHR22726">
    <property type="entry name" value="METALLOENDOPEPTIDASE OMA1"/>
    <property type="match status" value="1"/>
</dbReference>
<evidence type="ECO:0000256" key="6">
    <source>
        <dbReference type="RuleBase" id="RU003983"/>
    </source>
</evidence>
<dbReference type="Pfam" id="PF01435">
    <property type="entry name" value="Peptidase_M48"/>
    <property type="match status" value="1"/>
</dbReference>
<reference evidence="8" key="1">
    <citation type="submission" date="2020-07" db="EMBL/GenBank/DDBJ databases">
        <title>Genome sequence and genetic diversity analysis of an under-domesticated orphan crop, white fonio (Digitaria exilis).</title>
        <authorList>
            <person name="Bennetzen J.L."/>
            <person name="Chen S."/>
            <person name="Ma X."/>
            <person name="Wang X."/>
            <person name="Yssel A.E.J."/>
            <person name="Chaluvadi S.R."/>
            <person name="Johnson M."/>
            <person name="Gangashetty P."/>
            <person name="Hamidou F."/>
            <person name="Sanogo M.D."/>
            <person name="Zwaenepoel A."/>
            <person name="Wallace J."/>
            <person name="Van De Peer Y."/>
            <person name="Van Deynze A."/>
        </authorList>
    </citation>
    <scope>NUCLEOTIDE SEQUENCE</scope>
    <source>
        <tissue evidence="8">Leaves</tissue>
    </source>
</reference>
<feature type="domain" description="Peptidase M48" evidence="7">
    <location>
        <begin position="166"/>
        <end position="322"/>
    </location>
</feature>
<evidence type="ECO:0000259" key="7">
    <source>
        <dbReference type="Pfam" id="PF01435"/>
    </source>
</evidence>
<dbReference type="GO" id="GO:0051603">
    <property type="term" value="P:proteolysis involved in protein catabolic process"/>
    <property type="evidence" value="ECO:0007669"/>
    <property type="project" value="TreeGrafter"/>
</dbReference>
<dbReference type="InterPro" id="IPR051156">
    <property type="entry name" value="Mito/Outer_Membr_Metalloprot"/>
</dbReference>
<dbReference type="GO" id="GO:0004222">
    <property type="term" value="F:metalloendopeptidase activity"/>
    <property type="evidence" value="ECO:0007669"/>
    <property type="project" value="InterPro"/>
</dbReference>
<dbReference type="Proteomes" id="UP000636709">
    <property type="component" value="Unassembled WGS sequence"/>
</dbReference>
<organism evidence="8 9">
    <name type="scientific">Digitaria exilis</name>
    <dbReference type="NCBI Taxonomy" id="1010633"/>
    <lineage>
        <taxon>Eukaryota</taxon>
        <taxon>Viridiplantae</taxon>
        <taxon>Streptophyta</taxon>
        <taxon>Embryophyta</taxon>
        <taxon>Tracheophyta</taxon>
        <taxon>Spermatophyta</taxon>
        <taxon>Magnoliopsida</taxon>
        <taxon>Liliopsida</taxon>
        <taxon>Poales</taxon>
        <taxon>Poaceae</taxon>
        <taxon>PACMAD clade</taxon>
        <taxon>Panicoideae</taxon>
        <taxon>Panicodae</taxon>
        <taxon>Paniceae</taxon>
        <taxon>Anthephorinae</taxon>
        <taxon>Digitaria</taxon>
    </lineage>
</organism>
<keyword evidence="4 6" id="KW-0862">Zinc</keyword>
<dbReference type="Gene3D" id="3.30.2010.10">
    <property type="entry name" value="Metalloproteases ('zincins'), catalytic domain"/>
    <property type="match status" value="1"/>
</dbReference>
<gene>
    <name evidence="8" type="ORF">HU200_011118</name>
</gene>
<dbReference type="AlphaFoldDB" id="A0A835FHQ7"/>
<evidence type="ECO:0000256" key="4">
    <source>
        <dbReference type="ARBA" id="ARBA00022833"/>
    </source>
</evidence>
<dbReference type="CDD" id="cd07331">
    <property type="entry name" value="M48C_Oma1_like"/>
    <property type="match status" value="1"/>
</dbReference>
<comment type="cofactor">
    <cofactor evidence="6">
        <name>Zn(2+)</name>
        <dbReference type="ChEBI" id="CHEBI:29105"/>
    </cofactor>
    <text evidence="6">Binds 1 zinc ion per subunit.</text>
</comment>
<dbReference type="GO" id="GO:0046872">
    <property type="term" value="F:metal ion binding"/>
    <property type="evidence" value="ECO:0007669"/>
    <property type="project" value="UniProtKB-KW"/>
</dbReference>
<keyword evidence="9" id="KW-1185">Reference proteome</keyword>
<evidence type="ECO:0000256" key="3">
    <source>
        <dbReference type="ARBA" id="ARBA00022801"/>
    </source>
</evidence>
<accession>A0A835FHQ7</accession>
<proteinExistence type="inferred from homology"/>
<keyword evidence="2" id="KW-0479">Metal-binding</keyword>
<keyword evidence="1 6" id="KW-0645">Protease</keyword>
<sequence length="350" mass="39430">MNCLRTISRSVLSLVRKPPPLRHYHTFRVPRDDGRSPQAFRRYQHTTRRSNKQPRFDWARHRGLAGAASLVAGVALCSRREAVPYTDRTRLIVLSPKAERWLGELVFSEEKKKLGSKVLPPLDPQSVRVRRIASEIVAAAVRRRDAPPPTSDEKEPPPPRGVAVINDDWEVIVVKDNMVNAVCFPGGKIIVYTGLLDKFREDAEVATILGHEVGHAVARHCAESLTTHLWHIVLQVVILQFIHIPDKMLDAMSKYLLELPFSRRMEMEADHVGLMLLAAAGYDPRVAPSVYERLGGNAGDSKLRNYISTHPSSKTRSQLLSREHVMSEALELYHQAPALKVLFQILLGHN</sequence>
<dbReference type="InterPro" id="IPR001915">
    <property type="entry name" value="Peptidase_M48"/>
</dbReference>
<evidence type="ECO:0000256" key="5">
    <source>
        <dbReference type="ARBA" id="ARBA00023049"/>
    </source>
</evidence>
<dbReference type="GO" id="GO:0016020">
    <property type="term" value="C:membrane"/>
    <property type="evidence" value="ECO:0007669"/>
    <property type="project" value="TreeGrafter"/>
</dbReference>
<name>A0A835FHQ7_9POAL</name>
<dbReference type="EMBL" id="JACEFO010000821">
    <property type="protein sequence ID" value="KAF8756298.1"/>
    <property type="molecule type" value="Genomic_DNA"/>
</dbReference>
<evidence type="ECO:0000313" key="8">
    <source>
        <dbReference type="EMBL" id="KAF8756298.1"/>
    </source>
</evidence>
<comment type="caution">
    <text evidence="8">The sequence shown here is derived from an EMBL/GenBank/DDBJ whole genome shotgun (WGS) entry which is preliminary data.</text>
</comment>
<comment type="similarity">
    <text evidence="6">Belongs to the peptidase M48 family.</text>
</comment>
<keyword evidence="5 6" id="KW-0482">Metalloprotease</keyword>
<protein>
    <recommendedName>
        <fullName evidence="7">Peptidase M48 domain-containing protein</fullName>
    </recommendedName>
</protein>